<reference evidence="4" key="1">
    <citation type="submission" date="2007-03" db="EMBL/GenBank/DDBJ databases">
        <title>Annotation of Culex pipiens quinquefasciatus.</title>
        <authorList>
            <consortium name="The Broad Institute Genome Sequencing Platform"/>
            <person name="Atkinson P.W."/>
            <person name="Hemingway J."/>
            <person name="Christensen B.M."/>
            <person name="Higgs S."/>
            <person name="Kodira C."/>
            <person name="Hannick L."/>
            <person name="Megy K."/>
            <person name="O'Leary S."/>
            <person name="Pearson M."/>
            <person name="Haas B.J."/>
            <person name="Mauceli E."/>
            <person name="Wortman J.R."/>
            <person name="Lee N.H."/>
            <person name="Guigo R."/>
            <person name="Stanke M."/>
            <person name="Alvarado L."/>
            <person name="Amedeo P."/>
            <person name="Antoine C.H."/>
            <person name="Arensburger P."/>
            <person name="Bidwell S.L."/>
            <person name="Crawford M."/>
            <person name="Camaro F."/>
            <person name="Devon K."/>
            <person name="Engels R."/>
            <person name="Hammond M."/>
            <person name="Howarth C."/>
            <person name="Koehrsen M."/>
            <person name="Lawson D."/>
            <person name="Montgomery P."/>
            <person name="Nene V."/>
            <person name="Nusbaum C."/>
            <person name="Puiu D."/>
            <person name="Romero-Severson J."/>
            <person name="Severson D.W."/>
            <person name="Shumway M."/>
            <person name="Sisk P."/>
            <person name="Stolte C."/>
            <person name="Zeng Q."/>
            <person name="Eisenstadt E."/>
            <person name="Fraser-Liggett C."/>
            <person name="Strausberg R."/>
            <person name="Galagan J."/>
            <person name="Birren B."/>
            <person name="Collins F.H."/>
        </authorList>
    </citation>
    <scope>NUCLEOTIDE SEQUENCE [LARGE SCALE GENOMIC DNA]</scope>
    <source>
        <strain evidence="4">JHB</strain>
    </source>
</reference>
<dbReference type="InterPro" id="IPR051333">
    <property type="entry name" value="CLIP_Serine_Protease"/>
</dbReference>
<organism>
    <name type="scientific">Culex quinquefasciatus</name>
    <name type="common">Southern house mosquito</name>
    <name type="synonym">Culex pungens</name>
    <dbReference type="NCBI Taxonomy" id="7176"/>
    <lineage>
        <taxon>Eukaryota</taxon>
        <taxon>Metazoa</taxon>
        <taxon>Ecdysozoa</taxon>
        <taxon>Arthropoda</taxon>
        <taxon>Hexapoda</taxon>
        <taxon>Insecta</taxon>
        <taxon>Pterygota</taxon>
        <taxon>Neoptera</taxon>
        <taxon>Endopterygota</taxon>
        <taxon>Diptera</taxon>
        <taxon>Nematocera</taxon>
        <taxon>Culicoidea</taxon>
        <taxon>Culicidae</taxon>
        <taxon>Culicinae</taxon>
        <taxon>Culicini</taxon>
        <taxon>Culex</taxon>
        <taxon>Culex</taxon>
    </lineage>
</organism>
<dbReference type="Gene3D" id="2.40.10.10">
    <property type="entry name" value="Trypsin-like serine proteases"/>
    <property type="match status" value="4"/>
</dbReference>
<dbReference type="GO" id="GO:0006508">
    <property type="term" value="P:proteolysis"/>
    <property type="evidence" value="ECO:0007669"/>
    <property type="project" value="InterPro"/>
</dbReference>
<reference evidence="5" key="2">
    <citation type="submission" date="2020-05" db="UniProtKB">
        <authorList>
            <consortium name="EnsemblMetazoa"/>
        </authorList>
    </citation>
    <scope>IDENTIFICATION</scope>
    <source>
        <strain evidence="5">JHB</strain>
    </source>
</reference>
<proteinExistence type="inferred from homology"/>
<keyword evidence="2" id="KW-0732">Signal</keyword>
<dbReference type="VEuPathDB" id="VectorBase:CQUJHB014357"/>
<dbReference type="EMBL" id="DS231917">
    <property type="protein sequence ID" value="EDS26186.1"/>
    <property type="molecule type" value="Genomic_DNA"/>
</dbReference>
<dbReference type="InterPro" id="IPR043504">
    <property type="entry name" value="Peptidase_S1_PA_chymotrypsin"/>
</dbReference>
<dbReference type="SUPFAM" id="SSF50494">
    <property type="entry name" value="Trypsin-like serine proteases"/>
    <property type="match status" value="3"/>
</dbReference>
<accession>B0WFE9</accession>
<dbReference type="KEGG" id="cqu:CpipJ_CPIJ005464"/>
<evidence type="ECO:0000256" key="2">
    <source>
        <dbReference type="SAM" id="SignalP"/>
    </source>
</evidence>
<keyword evidence="6" id="KW-1185">Reference proteome</keyword>
<feature type="signal peptide" evidence="2">
    <location>
        <begin position="1"/>
        <end position="20"/>
    </location>
</feature>
<evidence type="ECO:0000256" key="1">
    <source>
        <dbReference type="ARBA" id="ARBA00024195"/>
    </source>
</evidence>
<dbReference type="OMA" id="CCASENI"/>
<dbReference type="AlphaFoldDB" id="B0WFE9"/>
<dbReference type="InterPro" id="IPR009003">
    <property type="entry name" value="Peptidase_S1_PA"/>
</dbReference>
<evidence type="ECO:0000313" key="6">
    <source>
        <dbReference type="Proteomes" id="UP000002320"/>
    </source>
</evidence>
<evidence type="ECO:0000259" key="3">
    <source>
        <dbReference type="PROSITE" id="PS50240"/>
    </source>
</evidence>
<sequence>MTMINLVLGILTLLLLLAVAQNDEPVMFPNERTTLDDFHLRYFKLVRYPTSIPAAGQPTRFREFAHMAALGWTLPNGTILWQCGGSLIWENFVQTAAHCLIDKRNQPPDVVRLGDLDLFSAEDDTYAQQLSIVKILRQPEHTFGASYHDVALLMLERNVTLDQTVIPACLWSDGEVKLLHNSRTTPFVVGVISFGGVCGTSNPGVYAKVAFFYDWIVATMRDHGAVGLEGLQCYASLREFDDQARIDEKRSSNFTAVDMTRVRISSRALPIQMVDIGHNCYGVIVDEDTVFTVADCTNLKGLYADFGKDNGLIQKSPAYVTYLGGKIMPISKIHVHPNHVQGSGYNNIAILKMSKLLDLPLGFQPSCIWYGMFNDSVNAYGSGHKWMFKENNDYHHTVALSLFGRDCGFGEHLIGVRLSSHVEWMKSVLLPNYQDTADTVRYIDMDLRKGDNCTIYKGRPARCVSLDICPDHLNRKVDTFCSSTSVVCCASENIRLSEGSQIHPDIINFPETAHSRSHTTSLGSLAYIARHFGERIAFLCSGVVITKITVLTTSSCLAEHRYFVVRLIDKQTQYNISDVLKHETYNSTDKTNDIALIRKDVTATSVLHPMYNTDCQRSHPYEVQKTQLCLKNPVKNTTCPPVQIPTVHPPLQRFILAALDHVENCMSQPRQEPAGSIARSISLRGSRLTCSARNASVFAAGCQFSDQLRLVLCSWTLKQRSLASQLELALK</sequence>
<dbReference type="VEuPathDB" id="VectorBase:CPIJ005464"/>
<dbReference type="InterPro" id="IPR001254">
    <property type="entry name" value="Trypsin_dom"/>
</dbReference>
<dbReference type="InParanoid" id="B0WFE9"/>
<dbReference type="HOGENOM" id="CLU_006842_22_0_1"/>
<dbReference type="PROSITE" id="PS50240">
    <property type="entry name" value="TRYPSIN_DOM"/>
    <property type="match status" value="1"/>
</dbReference>
<dbReference type="EnsemblMetazoa" id="CPIJ005464-RA">
    <property type="protein sequence ID" value="CPIJ005464-PA"/>
    <property type="gene ID" value="CPIJ005464"/>
</dbReference>
<comment type="similarity">
    <text evidence="1">Belongs to the peptidase S1 family. CLIP subfamily.</text>
</comment>
<feature type="domain" description="Peptidase S1" evidence="3">
    <location>
        <begin position="53"/>
        <end position="328"/>
    </location>
</feature>
<dbReference type="VEuPathDB" id="VectorBase:CQUJHB010257"/>
<protein>
    <submittedName>
        <fullName evidence="4 5">Tryptase</fullName>
    </submittedName>
</protein>
<dbReference type="VEuPathDB" id="VectorBase:CQUJHB016466"/>
<evidence type="ECO:0000313" key="4">
    <source>
        <dbReference type="EMBL" id="EDS26186.1"/>
    </source>
</evidence>
<dbReference type="OrthoDB" id="7755395at2759"/>
<dbReference type="SMART" id="SM00020">
    <property type="entry name" value="Tryp_SPc"/>
    <property type="match status" value="1"/>
</dbReference>
<dbReference type="PANTHER" id="PTHR24260">
    <property type="match status" value="1"/>
</dbReference>
<name>B0WFE9_CULQU</name>
<dbReference type="Proteomes" id="UP000002320">
    <property type="component" value="Unassembled WGS sequence"/>
</dbReference>
<gene>
    <name evidence="5" type="primary">6037533</name>
    <name evidence="4" type="ORF">CpipJ_CPIJ005464</name>
</gene>
<evidence type="ECO:0000313" key="5">
    <source>
        <dbReference type="EnsemblMetazoa" id="CPIJ005464-PA"/>
    </source>
</evidence>
<dbReference type="eggNOG" id="KOG3627">
    <property type="taxonomic scope" value="Eukaryota"/>
</dbReference>
<dbReference type="Pfam" id="PF00089">
    <property type="entry name" value="Trypsin"/>
    <property type="match status" value="3"/>
</dbReference>
<dbReference type="PANTHER" id="PTHR24260:SF147">
    <property type="entry name" value="EG:BACR7A4.3 PROTEIN-RELATED"/>
    <property type="match status" value="1"/>
</dbReference>
<feature type="chain" id="PRO_5011407962" evidence="2">
    <location>
        <begin position="21"/>
        <end position="731"/>
    </location>
</feature>
<dbReference type="GO" id="GO:0004252">
    <property type="term" value="F:serine-type endopeptidase activity"/>
    <property type="evidence" value="ECO:0007669"/>
    <property type="project" value="InterPro"/>
</dbReference>